<keyword evidence="2" id="KW-0560">Oxidoreductase</keyword>
<dbReference type="GO" id="GO:0010181">
    <property type="term" value="F:FMN binding"/>
    <property type="evidence" value="ECO:0007669"/>
    <property type="project" value="InterPro"/>
</dbReference>
<keyword evidence="1" id="KW-0285">Flavoprotein</keyword>
<evidence type="ECO:0000313" key="4">
    <source>
        <dbReference type="EMBL" id="KRN96682.1"/>
    </source>
</evidence>
<reference evidence="4 5" key="1">
    <citation type="journal article" date="2015" name="Genome Announc.">
        <title>Expanding the biotechnology potential of lactobacilli through comparative genomics of 213 strains and associated genera.</title>
        <authorList>
            <person name="Sun Z."/>
            <person name="Harris H.M."/>
            <person name="McCann A."/>
            <person name="Guo C."/>
            <person name="Argimon S."/>
            <person name="Zhang W."/>
            <person name="Yang X."/>
            <person name="Jeffery I.B."/>
            <person name="Cooney J.C."/>
            <person name="Kagawa T.F."/>
            <person name="Liu W."/>
            <person name="Song Y."/>
            <person name="Salvetti E."/>
            <person name="Wrobel A."/>
            <person name="Rasinkangas P."/>
            <person name="Parkhill J."/>
            <person name="Rea M.C."/>
            <person name="O'Sullivan O."/>
            <person name="Ritari J."/>
            <person name="Douillard F.P."/>
            <person name="Paul Ross R."/>
            <person name="Yang R."/>
            <person name="Briner A.E."/>
            <person name="Felis G.E."/>
            <person name="de Vos W.M."/>
            <person name="Barrangou R."/>
            <person name="Klaenhammer T.R."/>
            <person name="Caufield P.W."/>
            <person name="Cui Y."/>
            <person name="Zhang H."/>
            <person name="O'Toole P.W."/>
        </authorList>
    </citation>
    <scope>NUCLEOTIDE SEQUENCE [LARGE SCALE GENOMIC DNA]</scope>
    <source>
        <strain evidence="4 5">DSM 22696</strain>
    </source>
</reference>
<dbReference type="Proteomes" id="UP000051139">
    <property type="component" value="Unassembled WGS sequence"/>
</dbReference>
<dbReference type="PANTHER" id="PTHR43656:SF2">
    <property type="entry name" value="BINDING OXIDOREDUCTASE, PUTATIVE (AFU_ORTHOLOGUE AFUA_2G08260)-RELATED"/>
    <property type="match status" value="1"/>
</dbReference>
<dbReference type="InterPro" id="IPR013785">
    <property type="entry name" value="Aldolase_TIM"/>
</dbReference>
<dbReference type="PANTHER" id="PTHR43656">
    <property type="entry name" value="BINDING OXIDOREDUCTASE, PUTATIVE (AFU_ORTHOLOGUE AFUA_2G08260)-RELATED"/>
    <property type="match status" value="1"/>
</dbReference>
<feature type="domain" description="NADH:flavin oxidoreductase/NADH oxidase N-terminal" evidence="3">
    <location>
        <begin position="9"/>
        <end position="337"/>
    </location>
</feature>
<name>A0A0R2LCA6_9LACO</name>
<accession>A0A0R2LCA6</accession>
<evidence type="ECO:0000313" key="5">
    <source>
        <dbReference type="Proteomes" id="UP000051139"/>
    </source>
</evidence>
<dbReference type="Pfam" id="PF00724">
    <property type="entry name" value="Oxidored_FMN"/>
    <property type="match status" value="1"/>
</dbReference>
<keyword evidence="5" id="KW-1185">Reference proteome</keyword>
<dbReference type="EMBL" id="JQCB01000003">
    <property type="protein sequence ID" value="KRN96682.1"/>
    <property type="molecule type" value="Genomic_DNA"/>
</dbReference>
<evidence type="ECO:0000259" key="3">
    <source>
        <dbReference type="Pfam" id="PF00724"/>
    </source>
</evidence>
<gene>
    <name evidence="4" type="ORF">IV55_GL001214</name>
</gene>
<evidence type="ECO:0000256" key="1">
    <source>
        <dbReference type="ARBA" id="ARBA00022630"/>
    </source>
</evidence>
<organism evidence="4 5">
    <name type="scientific">Furfurilactobacillus siliginis</name>
    <dbReference type="NCBI Taxonomy" id="348151"/>
    <lineage>
        <taxon>Bacteria</taxon>
        <taxon>Bacillati</taxon>
        <taxon>Bacillota</taxon>
        <taxon>Bacilli</taxon>
        <taxon>Lactobacillales</taxon>
        <taxon>Lactobacillaceae</taxon>
        <taxon>Furfurilactobacillus</taxon>
    </lineage>
</organism>
<dbReference type="InterPro" id="IPR051799">
    <property type="entry name" value="NADH_flavin_oxidoreductase"/>
</dbReference>
<dbReference type="InterPro" id="IPR001155">
    <property type="entry name" value="OxRdtase_FMN_N"/>
</dbReference>
<dbReference type="CDD" id="cd04735">
    <property type="entry name" value="OYE_like_4_FMN"/>
    <property type="match status" value="1"/>
</dbReference>
<proteinExistence type="predicted"/>
<dbReference type="SUPFAM" id="SSF51395">
    <property type="entry name" value="FMN-linked oxidoreductases"/>
    <property type="match status" value="1"/>
</dbReference>
<comment type="caution">
    <text evidence="4">The sequence shown here is derived from an EMBL/GenBank/DDBJ whole genome shotgun (WGS) entry which is preliminary data.</text>
</comment>
<dbReference type="STRING" id="348151.IV55_GL001214"/>
<dbReference type="Gene3D" id="3.20.20.70">
    <property type="entry name" value="Aldolase class I"/>
    <property type="match status" value="1"/>
</dbReference>
<dbReference type="AlphaFoldDB" id="A0A0R2LCA6"/>
<evidence type="ECO:0000256" key="2">
    <source>
        <dbReference type="ARBA" id="ARBA00023002"/>
    </source>
</evidence>
<dbReference type="PATRIC" id="fig|348151.3.peg.1245"/>
<sequence>MMTEYQFLEPFTFTKKNVTLRNRVVIPPMTERMAFEDGTVTSDELAYYAQRANGAGLFITAVANVNAVGKGFEGELSVADDRFIPGLRRLAATIKAGGAKAILQIFSAGRMTNSAILRGQQPVSASAVAAPRPGYETPRALTNEEILQTITDFGEATRRAIEAGFDGVELHGANTYLIQQFFSPHSNRREDEWGGDVNARMRFPLAVIKVAQSVIEQYATRPFLLGYRLSPEEIEEPGITMDDTLALVDQLKETPLDYLHVSQSDVWRTSYRDKTSTAIINDEIKTHLAGKMPMIVVGNLAKPADVNRAAADYDLVALGHEVLYEPRWVEKVRSGDEDTIRYAFSRSELADLNIAPTFLDMIRIVSGKKGIPFTNK</sequence>
<dbReference type="GO" id="GO:0016491">
    <property type="term" value="F:oxidoreductase activity"/>
    <property type="evidence" value="ECO:0007669"/>
    <property type="project" value="UniProtKB-KW"/>
</dbReference>
<protein>
    <submittedName>
        <fullName evidence="4">NADH flavin oxidoreductase, Old Yellow Enzyme family protein</fullName>
    </submittedName>
</protein>